<dbReference type="PANTHER" id="PTHR43300:SF10">
    <property type="entry name" value="2,3,4,5-TETRAHYDROPYRIDINE-2,6-DICARBOXYLATE N-ACETYLTRANSFERASE"/>
    <property type="match status" value="1"/>
</dbReference>
<evidence type="ECO:0000313" key="5">
    <source>
        <dbReference type="EMBL" id="MPL64524.1"/>
    </source>
</evidence>
<name>A0A644TCC9_9ZZZZ</name>
<dbReference type="Gene3D" id="1.10.166.10">
    <property type="entry name" value="Tetrahydrodipicolinate-N-succinyltransferase, N-terminal domain"/>
    <property type="match status" value="1"/>
</dbReference>
<keyword evidence="5" id="KW-0012">Acyltransferase</keyword>
<keyword evidence="4" id="KW-0457">Lysine biosynthesis</keyword>
<keyword evidence="3" id="KW-0220">Diaminopimelate biosynthesis</keyword>
<keyword evidence="1" id="KW-0028">Amino-acid biosynthesis</keyword>
<dbReference type="Pfam" id="PF14602">
    <property type="entry name" value="Hexapep_2"/>
    <property type="match status" value="1"/>
</dbReference>
<evidence type="ECO:0000256" key="2">
    <source>
        <dbReference type="ARBA" id="ARBA00022679"/>
    </source>
</evidence>
<dbReference type="EC" id="2.3.1.117" evidence="5"/>
<dbReference type="PANTHER" id="PTHR43300">
    <property type="entry name" value="ACETYLTRANSFERASE"/>
    <property type="match status" value="1"/>
</dbReference>
<proteinExistence type="predicted"/>
<dbReference type="InterPro" id="IPR037133">
    <property type="entry name" value="THP_succinylTrfase_N_sf"/>
</dbReference>
<evidence type="ECO:0000256" key="1">
    <source>
        <dbReference type="ARBA" id="ARBA00022605"/>
    </source>
</evidence>
<sequence length="273" mass="28729">MDAMRKGPTLRVEELKKIFEGKGAFGGEEWEAFLIALETGELGASRKTPDGAWEAVPWVKRAILSGFKAGGIAQWEWPGGACDRPAFPPRRFVPDDGVRVVPGGSSARRGSHIAQGVVIMPPSYINVGASIGSGSMVDSHVLVGSCARIGRRVHLSAGVQVGGVLEPPQARPVVIEDGAFIGGLCGIFEGIVIGENAVLAPGLIISASTRIFDLVREKEWLGEVPPGAVVVPGARPARGDWARGRGLSLQAPVIVKYRDSDTEASVVLEAALR</sequence>
<accession>A0A644TCC9</accession>
<keyword evidence="2 5" id="KW-0808">Transferase</keyword>
<evidence type="ECO:0000256" key="3">
    <source>
        <dbReference type="ARBA" id="ARBA00022915"/>
    </source>
</evidence>
<dbReference type="InterPro" id="IPR001451">
    <property type="entry name" value="Hexapep"/>
</dbReference>
<dbReference type="CDD" id="cd03350">
    <property type="entry name" value="LbH_THP_succinylT"/>
    <property type="match status" value="1"/>
</dbReference>
<dbReference type="InterPro" id="IPR050179">
    <property type="entry name" value="Trans_hexapeptide_repeat"/>
</dbReference>
<reference evidence="5" key="1">
    <citation type="submission" date="2019-08" db="EMBL/GenBank/DDBJ databases">
        <authorList>
            <person name="Kucharzyk K."/>
            <person name="Murdoch R.W."/>
            <person name="Higgins S."/>
            <person name="Loffler F."/>
        </authorList>
    </citation>
    <scope>NUCLEOTIDE SEQUENCE</scope>
</reference>
<dbReference type="InterPro" id="IPR018357">
    <property type="entry name" value="Hexapep_transf_CS"/>
</dbReference>
<protein>
    <submittedName>
        <fullName evidence="5">2,3,4,5-tetrahydropyridine-2,6-dicarboxylate N-succinyltransferase</fullName>
        <ecNumber evidence="5">2.3.1.117</ecNumber>
    </submittedName>
</protein>
<organism evidence="5">
    <name type="scientific">bioreactor metagenome</name>
    <dbReference type="NCBI Taxonomy" id="1076179"/>
    <lineage>
        <taxon>unclassified sequences</taxon>
        <taxon>metagenomes</taxon>
        <taxon>ecological metagenomes</taxon>
    </lineage>
</organism>
<gene>
    <name evidence="5" type="primary">dapD_4</name>
    <name evidence="5" type="ORF">SDC9_10179</name>
</gene>
<dbReference type="AlphaFoldDB" id="A0A644TCC9"/>
<dbReference type="GO" id="GO:0008666">
    <property type="term" value="F:2,3,4,5-tetrahydropyridine-2,6-dicarboxylate N-succinyltransferase activity"/>
    <property type="evidence" value="ECO:0007669"/>
    <property type="project" value="UniProtKB-EC"/>
</dbReference>
<dbReference type="NCBIfam" id="NF008808">
    <property type="entry name" value="PRK11830.1"/>
    <property type="match status" value="1"/>
</dbReference>
<comment type="caution">
    <text evidence="5">The sequence shown here is derived from an EMBL/GenBank/DDBJ whole genome shotgun (WGS) entry which is preliminary data.</text>
</comment>
<dbReference type="InterPro" id="IPR011004">
    <property type="entry name" value="Trimer_LpxA-like_sf"/>
</dbReference>
<dbReference type="Gene3D" id="2.160.10.10">
    <property type="entry name" value="Hexapeptide repeat proteins"/>
    <property type="match status" value="1"/>
</dbReference>
<evidence type="ECO:0000256" key="4">
    <source>
        <dbReference type="ARBA" id="ARBA00023154"/>
    </source>
</evidence>
<dbReference type="GO" id="GO:0009085">
    <property type="term" value="P:lysine biosynthetic process"/>
    <property type="evidence" value="ECO:0007669"/>
    <property type="project" value="UniProtKB-KW"/>
</dbReference>
<dbReference type="SUPFAM" id="SSF51161">
    <property type="entry name" value="Trimeric LpxA-like enzymes"/>
    <property type="match status" value="1"/>
</dbReference>
<dbReference type="EMBL" id="VSSQ01000025">
    <property type="protein sequence ID" value="MPL64524.1"/>
    <property type="molecule type" value="Genomic_DNA"/>
</dbReference>
<dbReference type="PROSITE" id="PS00101">
    <property type="entry name" value="HEXAPEP_TRANSFERASES"/>
    <property type="match status" value="1"/>
</dbReference>
<dbReference type="GO" id="GO:0019877">
    <property type="term" value="P:diaminopimelate biosynthetic process"/>
    <property type="evidence" value="ECO:0007669"/>
    <property type="project" value="UniProtKB-KW"/>
</dbReference>